<evidence type="ECO:0000256" key="3">
    <source>
        <dbReference type="ARBA" id="ARBA00022692"/>
    </source>
</evidence>
<feature type="transmembrane region" description="Helical" evidence="10">
    <location>
        <begin position="982"/>
        <end position="1001"/>
    </location>
</feature>
<dbReference type="Pfam" id="PF25508">
    <property type="entry name" value="TRPM2"/>
    <property type="match status" value="1"/>
</dbReference>
<evidence type="ECO:0000256" key="4">
    <source>
        <dbReference type="ARBA" id="ARBA00022989"/>
    </source>
</evidence>
<feature type="transmembrane region" description="Helical" evidence="10">
    <location>
        <begin position="1181"/>
        <end position="1199"/>
    </location>
</feature>
<evidence type="ECO:0000256" key="8">
    <source>
        <dbReference type="SAM" id="Coils"/>
    </source>
</evidence>
<evidence type="ECO:0000313" key="14">
    <source>
        <dbReference type="EMBL" id="PFX21474.1"/>
    </source>
</evidence>
<name>A0A2B4RSR2_STYPI</name>
<protein>
    <submittedName>
        <fullName evidence="14">Transient receptor potential cation channel subfamily M member 1</fullName>
    </submittedName>
</protein>
<comment type="caution">
    <text evidence="14">The sequence shown here is derived from an EMBL/GenBank/DDBJ whole genome shotgun (WGS) entry which is preliminary data.</text>
</comment>
<keyword evidence="7" id="KW-0407">Ion channel</keyword>
<evidence type="ECO:0000256" key="6">
    <source>
        <dbReference type="ARBA" id="ARBA00023136"/>
    </source>
</evidence>
<accession>A0A2B4RSR2</accession>
<dbReference type="Pfam" id="PF18139">
    <property type="entry name" value="LSDAT_euk"/>
    <property type="match status" value="1"/>
</dbReference>
<organism evidence="14 15">
    <name type="scientific">Stylophora pistillata</name>
    <name type="common">Smooth cauliflower coral</name>
    <dbReference type="NCBI Taxonomy" id="50429"/>
    <lineage>
        <taxon>Eukaryota</taxon>
        <taxon>Metazoa</taxon>
        <taxon>Cnidaria</taxon>
        <taxon>Anthozoa</taxon>
        <taxon>Hexacorallia</taxon>
        <taxon>Scleractinia</taxon>
        <taxon>Astrocoeniina</taxon>
        <taxon>Pocilloporidae</taxon>
        <taxon>Stylophora</taxon>
    </lineage>
</organism>
<dbReference type="STRING" id="50429.A0A2B4RSR2"/>
<feature type="region of interest" description="Disordered" evidence="9">
    <location>
        <begin position="1"/>
        <end position="26"/>
    </location>
</feature>
<evidence type="ECO:0000259" key="11">
    <source>
        <dbReference type="Pfam" id="PF00520"/>
    </source>
</evidence>
<evidence type="ECO:0000256" key="7">
    <source>
        <dbReference type="ARBA" id="ARBA00023303"/>
    </source>
</evidence>
<dbReference type="PANTHER" id="PTHR13800:SF12">
    <property type="entry name" value="TRANSIENT RECEPTOR POTENTIAL CATION CHANNEL SUBFAMILY M MEMBER-LIKE 2"/>
    <property type="match status" value="1"/>
</dbReference>
<feature type="transmembrane region" description="Helical" evidence="10">
    <location>
        <begin position="1133"/>
        <end position="1153"/>
    </location>
</feature>
<sequence length="1287" mass="146872">MQAVHKSPAIKPIKRRVSTAHARRRARVYSTAIKKERLKGQSADELRSSHESGLASGSTAFLKGLLSEADSLPKRISERYETQRENSDWIYKTFKRKECIHHVEDKAKPGLCCCGRLENQHGKLTTVQEENEELEIANDAAEESDSSNNSQLEDEVFDVKGSVHFTKSQGLPPLMKTSRYEGKVYGKKTGPENWSPKDDIKEFPTDGFGQIKFVNAYNSSLTPAKYIRLADNTRPELTLELMVRQWKLKKPDIVISVHGGLKNFKLDPHQKEIFNRGLIKAAKTTHSGAWIITGGVNLGVMKAVGQAVQEGQSMQWGGLSSRCRIRCIGIATWGYIEKNEHLINPLEGKGCYPATYRVEHSFQRGKPVSLNPDHSHFLLVDDGTQGQVGAKEVQFRARLERVIADKPNIQRQKFGFGVPVVTVIVEGGEDALKAVRASVKHGIPTVVVEGTKRAADILAFAHHNCDSGTVRQVKKDQEDRLKAKIQESFPKFAKDESHVQKIVDIVNSCVHDERLITVYKIDENNNLDLDLAILSALLKGAGDSDPRKSDLLGKCANRMDQLKLALTWNRVDVAEEKIFTPEADWPSGSLDEVMLNALQLDRVDFVKLFLDNGVSMRDFLTVPRLRKLYNSAEAGSHLYSLLRKVADVSEGPYSLKDIGVLIEELVGAYYEPMYLVDTPHTNVLAARVAGLFGVAPHRGDKSDGENGTVCPPVKFQTSENKLEVQGAYNATRFEKPFRELFLWAVLMNRYELARFMWEKGEEAVSDALAASRLFQAMHDQVEDDYFEIKRALKQHAIEFETLALGVLDACYNEDEVLAEMLVEREMPKWGGMNPLNLAAAARAEQFLAHPCCQSSLNSIWKSRGMPGVHYWKVIVAVICPLMILKILFYDEENHSWSVPLWKKVLIFYNAPISKFWSHLGMHLCFLGLYAFVILFSFHKPWPSIYEIVLLCWIGVIIMDEISQVMNQETSTFKSKLELYFNTHVNIVDTFANAIALIGFILRFFDVTWEAARVLYCMNFVIFSFRLFRAYFVSGYLGPKIIMIKRMLADVMMWLCLLLVFVCSYGVFRQALFFANKEPYWGVINDLFYKPYWHVYGELFVDQEAEEGKLATGEIPLHDGEHLKWIHRICMGGYLLITNVLLINLLIAIFSNVFNEVELNSYQIWKYQYYYLVMEYNKQPPLAPPFAIIFHLVEFVRWLVKKCKKRNKVSPKFTAEDLELLRLFEIESAANYRQRVEEEKRTGTEERIRYTSERMEHLVKKVTELQETLQLHLTNTDVNLRQNNVNTS</sequence>
<feature type="compositionally biased region" description="Basic residues" evidence="9">
    <location>
        <begin position="12"/>
        <end position="26"/>
    </location>
</feature>
<proteinExistence type="predicted"/>
<feature type="transmembrane region" description="Helical" evidence="10">
    <location>
        <begin position="1013"/>
        <end position="1030"/>
    </location>
</feature>
<feature type="transmembrane region" description="Helical" evidence="10">
    <location>
        <begin position="915"/>
        <end position="937"/>
    </location>
</feature>
<feature type="domain" description="Ion transport" evidence="11">
    <location>
        <begin position="914"/>
        <end position="1157"/>
    </location>
</feature>
<dbReference type="GO" id="GO:0005886">
    <property type="term" value="C:plasma membrane"/>
    <property type="evidence" value="ECO:0007669"/>
    <property type="project" value="TreeGrafter"/>
</dbReference>
<keyword evidence="3 10" id="KW-0812">Transmembrane</keyword>
<evidence type="ECO:0000256" key="10">
    <source>
        <dbReference type="SAM" id="Phobius"/>
    </source>
</evidence>
<feature type="coiled-coil region" evidence="8">
    <location>
        <begin position="117"/>
        <end position="147"/>
    </location>
</feature>
<dbReference type="PANTHER" id="PTHR13800">
    <property type="entry name" value="TRANSIENT RECEPTOR POTENTIAL CATION CHANNEL, SUBFAMILY M, MEMBER 6"/>
    <property type="match status" value="1"/>
</dbReference>
<comment type="subcellular location">
    <subcellularLocation>
        <location evidence="1">Membrane</location>
        <topology evidence="1">Multi-pass membrane protein</topology>
    </subcellularLocation>
</comment>
<keyword evidence="6 10" id="KW-0472">Membrane</keyword>
<keyword evidence="15" id="KW-1185">Reference proteome</keyword>
<keyword evidence="2" id="KW-0813">Transport</keyword>
<keyword evidence="14" id="KW-0675">Receptor</keyword>
<feature type="transmembrane region" description="Helical" evidence="10">
    <location>
        <begin position="944"/>
        <end position="962"/>
    </location>
</feature>
<keyword evidence="8" id="KW-0175">Coiled coil</keyword>
<dbReference type="InterPro" id="IPR005821">
    <property type="entry name" value="Ion_trans_dom"/>
</dbReference>
<dbReference type="Pfam" id="PF00520">
    <property type="entry name" value="Ion_trans"/>
    <property type="match status" value="1"/>
</dbReference>
<gene>
    <name evidence="14" type="primary">Trpm1</name>
    <name evidence="14" type="ORF">AWC38_SpisGene14035</name>
</gene>
<evidence type="ECO:0000313" key="15">
    <source>
        <dbReference type="Proteomes" id="UP000225706"/>
    </source>
</evidence>
<evidence type="ECO:0000256" key="1">
    <source>
        <dbReference type="ARBA" id="ARBA00004141"/>
    </source>
</evidence>
<evidence type="ECO:0000259" key="13">
    <source>
        <dbReference type="Pfam" id="PF25508"/>
    </source>
</evidence>
<evidence type="ECO:0000256" key="9">
    <source>
        <dbReference type="SAM" id="MobiDB-lite"/>
    </source>
</evidence>
<feature type="transmembrane region" description="Helical" evidence="10">
    <location>
        <begin position="1050"/>
        <end position="1067"/>
    </location>
</feature>
<dbReference type="EMBL" id="LSMT01000275">
    <property type="protein sequence ID" value="PFX21474.1"/>
    <property type="molecule type" value="Genomic_DNA"/>
</dbReference>
<feature type="domain" description="TRPM-like" evidence="13">
    <location>
        <begin position="577"/>
        <end position="849"/>
    </location>
</feature>
<dbReference type="OrthoDB" id="301415at2759"/>
<evidence type="ECO:0000256" key="5">
    <source>
        <dbReference type="ARBA" id="ARBA00023065"/>
    </source>
</evidence>
<feature type="domain" description="TRPM SLOG" evidence="12">
    <location>
        <begin position="224"/>
        <end position="509"/>
    </location>
</feature>
<evidence type="ECO:0000256" key="2">
    <source>
        <dbReference type="ARBA" id="ARBA00022448"/>
    </source>
</evidence>
<dbReference type="InterPro" id="IPR057366">
    <property type="entry name" value="TRPM-like"/>
</dbReference>
<dbReference type="GO" id="GO:0099604">
    <property type="term" value="F:ligand-gated calcium channel activity"/>
    <property type="evidence" value="ECO:0007669"/>
    <property type="project" value="TreeGrafter"/>
</dbReference>
<keyword evidence="4 10" id="KW-1133">Transmembrane helix</keyword>
<dbReference type="InterPro" id="IPR050927">
    <property type="entry name" value="TRPM"/>
</dbReference>
<dbReference type="Proteomes" id="UP000225706">
    <property type="component" value="Unassembled WGS sequence"/>
</dbReference>
<keyword evidence="5" id="KW-0406">Ion transport</keyword>
<evidence type="ECO:0000259" key="12">
    <source>
        <dbReference type="Pfam" id="PF18139"/>
    </source>
</evidence>
<dbReference type="InterPro" id="IPR041491">
    <property type="entry name" value="TRPM_SLOG"/>
</dbReference>
<reference evidence="15" key="1">
    <citation type="journal article" date="2017" name="bioRxiv">
        <title>Comparative analysis of the genomes of Stylophora pistillata and Acropora digitifera provides evidence for extensive differences between species of corals.</title>
        <authorList>
            <person name="Voolstra C.R."/>
            <person name="Li Y."/>
            <person name="Liew Y.J."/>
            <person name="Baumgarten S."/>
            <person name="Zoccola D."/>
            <person name="Flot J.-F."/>
            <person name="Tambutte S."/>
            <person name="Allemand D."/>
            <person name="Aranda M."/>
        </authorList>
    </citation>
    <scope>NUCLEOTIDE SEQUENCE [LARGE SCALE GENOMIC DNA]</scope>
</reference>